<reference evidence="1 2" key="1">
    <citation type="submission" date="2016-06" db="EMBL/GenBank/DDBJ databases">
        <title>Draft genome of Moraxella atlantae CCUG 66109.</title>
        <authorList>
            <person name="Salva-Serra F."/>
            <person name="Engstrom-Jakobsson H."/>
            <person name="Thorell K."/>
            <person name="Gonzales-Siles L."/>
            <person name="Karlsson R."/>
            <person name="Boulund F."/>
            <person name="Engstrand L."/>
            <person name="Kristiansson E."/>
            <person name="Moore E."/>
        </authorList>
    </citation>
    <scope>NUCLEOTIDE SEQUENCE [LARGE SCALE GENOMIC DNA]</scope>
    <source>
        <strain evidence="1 2">CCUG 66109</strain>
    </source>
</reference>
<proteinExistence type="predicted"/>
<dbReference type="AlphaFoldDB" id="A0A1B8Q8Y6"/>
<dbReference type="OrthoDB" id="8607203at2"/>
<dbReference type="InterPro" id="IPR010265">
    <property type="entry name" value="Phage_lambda_TipM"/>
</dbReference>
<evidence type="ECO:0008006" key="3">
    <source>
        <dbReference type="Google" id="ProtNLM"/>
    </source>
</evidence>
<name>A0A1B8Q8Y6_9GAMM</name>
<sequence>MKQFVWDINIDSSETTSYKVNKLSFGDGYEQVFSVGINNRRKSWQCSKTDYKAVIDAIVAFLDSTRGLEPFLLTPVPNEPPLAVRLSSEVSRQKVGGNVWKVGFSVEQVY</sequence>
<dbReference type="EMBL" id="LZMZ01000051">
    <property type="protein sequence ID" value="OBX73733.1"/>
    <property type="molecule type" value="Genomic_DNA"/>
</dbReference>
<dbReference type="STRING" id="34059.A9308_00550"/>
<dbReference type="RefSeq" id="WP_067238459.1">
    <property type="nucleotide sequence ID" value="NZ_LZMZ01000051.1"/>
</dbReference>
<comment type="caution">
    <text evidence="1">The sequence shown here is derived from an EMBL/GenBank/DDBJ whole genome shotgun (WGS) entry which is preliminary data.</text>
</comment>
<protein>
    <recommendedName>
        <fullName evidence="3">Phage tail protein</fullName>
    </recommendedName>
</protein>
<evidence type="ECO:0000313" key="1">
    <source>
        <dbReference type="EMBL" id="OBX73733.1"/>
    </source>
</evidence>
<evidence type="ECO:0000313" key="2">
    <source>
        <dbReference type="Proteomes" id="UP000092508"/>
    </source>
</evidence>
<organism evidence="1 2">
    <name type="scientific">Faucicola atlantae</name>
    <dbReference type="NCBI Taxonomy" id="34059"/>
    <lineage>
        <taxon>Bacteria</taxon>
        <taxon>Pseudomonadati</taxon>
        <taxon>Pseudomonadota</taxon>
        <taxon>Gammaproteobacteria</taxon>
        <taxon>Moraxellales</taxon>
        <taxon>Moraxellaceae</taxon>
        <taxon>Faucicola</taxon>
    </lineage>
</organism>
<dbReference type="Proteomes" id="UP000092508">
    <property type="component" value="Unassembled WGS sequence"/>
</dbReference>
<dbReference type="Pfam" id="PF05939">
    <property type="entry name" value="Phage_min_tail"/>
    <property type="match status" value="1"/>
</dbReference>
<accession>A0A1B8Q8Y6</accession>
<gene>
    <name evidence="1" type="ORF">A9308_00550</name>
</gene>